<dbReference type="Gramene" id="AUR62007770-RA">
    <property type="protein sequence ID" value="AUR62007770-RA:cds"/>
    <property type="gene ID" value="AUR62007770"/>
</dbReference>
<dbReference type="InterPro" id="IPR039575">
    <property type="entry name" value="P3H"/>
</dbReference>
<dbReference type="GO" id="GO:0016491">
    <property type="term" value="F:oxidoreductase activity"/>
    <property type="evidence" value="ECO:0007669"/>
    <property type="project" value="UniProtKB-KW"/>
</dbReference>
<dbReference type="GeneID" id="110685997"/>
<reference evidence="3" key="2">
    <citation type="submission" date="2021-03" db="UniProtKB">
        <authorList>
            <consortium name="EnsemblPlants"/>
        </authorList>
    </citation>
    <scope>IDENTIFICATION</scope>
</reference>
<dbReference type="PANTHER" id="PTHR14049">
    <property type="entry name" value="LEPRECAN 1"/>
    <property type="match status" value="1"/>
</dbReference>
<sequence>MASNDHPRRIIRNFIPIQVCKELEFIHKSNCTVGYRPNVFSTTLSHLIATNCAHLIMPFIPIREKLKEKVEEVFDCEYELFIEFTGLISWNEGASIGWHSDDNRSYLEQRDFTAVCYLNSYGQDFSGGMFHFQDGEPTNYLPKAGDLVVYSADNRNIHCVDEINDGERLTLTLWFSRNSSFDEDAKLVSLLTQSILNNESASCIPLPAPSNMYWFSLDQGSDHQQGYDICFARLFILGFNIYTTQGMTCFSEKHILESSDVLMKPLKLVRGDNLYCQEFANLLHALQAVQYYVWKQPALQQSEVTMGTSDIVLLSEEQKEIVHELRSVFLGTKTTFCDSYPAGSSREFHFDWACFSAAIASWKEDTFELHKQLLMHLPFWKDYRSLFSISSLVVEK</sequence>
<dbReference type="OrthoDB" id="427071at2759"/>
<evidence type="ECO:0000259" key="2">
    <source>
        <dbReference type="PROSITE" id="PS51471"/>
    </source>
</evidence>
<dbReference type="EnsemblPlants" id="AUR62007770-RA">
    <property type="protein sequence ID" value="AUR62007770-RA:cds"/>
    <property type="gene ID" value="AUR62007770"/>
</dbReference>
<keyword evidence="1" id="KW-0408">Iron</keyword>
<dbReference type="PANTHER" id="PTHR14049:SF9">
    <property type="entry name" value="PROCOLLAGEN-PROLINE 3-DIOXYGENASE"/>
    <property type="match status" value="1"/>
</dbReference>
<dbReference type="GO" id="GO:0032963">
    <property type="term" value="P:collagen metabolic process"/>
    <property type="evidence" value="ECO:0007669"/>
    <property type="project" value="InterPro"/>
</dbReference>
<keyword evidence="4" id="KW-1185">Reference proteome</keyword>
<accession>A0A803L7D1</accession>
<keyword evidence="1" id="KW-0560">Oxidoreductase</keyword>
<reference evidence="3" key="1">
    <citation type="journal article" date="2017" name="Nature">
        <title>The genome of Chenopodium quinoa.</title>
        <authorList>
            <person name="Jarvis D.E."/>
            <person name="Ho Y.S."/>
            <person name="Lightfoot D.J."/>
            <person name="Schmoeckel S.M."/>
            <person name="Li B."/>
            <person name="Borm T.J.A."/>
            <person name="Ohyanagi H."/>
            <person name="Mineta K."/>
            <person name="Michell C.T."/>
            <person name="Saber N."/>
            <person name="Kharbatia N.M."/>
            <person name="Rupper R.R."/>
            <person name="Sharp A.R."/>
            <person name="Dally N."/>
            <person name="Boughton B.A."/>
            <person name="Woo Y.H."/>
            <person name="Gao G."/>
            <person name="Schijlen E.G.W.M."/>
            <person name="Guo X."/>
            <person name="Momin A.A."/>
            <person name="Negrao S."/>
            <person name="Al-Babili S."/>
            <person name="Gehring C."/>
            <person name="Roessner U."/>
            <person name="Jung C."/>
            <person name="Murphy K."/>
            <person name="Arold S.T."/>
            <person name="Gojobori T."/>
            <person name="van der Linden C.G."/>
            <person name="van Loo E.N."/>
            <person name="Jellen E.N."/>
            <person name="Maughan P.J."/>
            <person name="Tester M."/>
        </authorList>
    </citation>
    <scope>NUCLEOTIDE SEQUENCE [LARGE SCALE GENOMIC DNA]</scope>
    <source>
        <strain evidence="3">cv. PI 614886</strain>
    </source>
</reference>
<name>A0A803L7D1_CHEQI</name>
<keyword evidence="1" id="KW-0479">Metal-binding</keyword>
<dbReference type="AlphaFoldDB" id="A0A803L7D1"/>
<comment type="similarity">
    <text evidence="1">Belongs to the iron/ascorbate-dependent oxidoreductase family.</text>
</comment>
<dbReference type="OMA" id="VQFYCWK"/>
<gene>
    <name evidence="3" type="primary">LOC110685997</name>
</gene>
<evidence type="ECO:0000313" key="4">
    <source>
        <dbReference type="Proteomes" id="UP000596660"/>
    </source>
</evidence>
<evidence type="ECO:0000256" key="1">
    <source>
        <dbReference type="RuleBase" id="RU003682"/>
    </source>
</evidence>
<dbReference type="InterPro" id="IPR044862">
    <property type="entry name" value="Pro_4_hyd_alph_FE2OG_OXY"/>
</dbReference>
<dbReference type="Pfam" id="PF13640">
    <property type="entry name" value="2OG-FeII_Oxy_3"/>
    <property type="match status" value="1"/>
</dbReference>
<dbReference type="PROSITE" id="PS51471">
    <property type="entry name" value="FE2OG_OXY"/>
    <property type="match status" value="1"/>
</dbReference>
<protein>
    <recommendedName>
        <fullName evidence="2">Fe2OG dioxygenase domain-containing protein</fullName>
    </recommendedName>
</protein>
<dbReference type="Gene3D" id="2.60.120.620">
    <property type="entry name" value="q2cbj1_9rhob like domain"/>
    <property type="match status" value="1"/>
</dbReference>
<evidence type="ECO:0000313" key="3">
    <source>
        <dbReference type="EnsemblPlants" id="AUR62007770-RA:cds"/>
    </source>
</evidence>
<proteinExistence type="inferred from homology"/>
<dbReference type="Proteomes" id="UP000596660">
    <property type="component" value="Unplaced"/>
</dbReference>
<dbReference type="RefSeq" id="XP_021718264.1">
    <property type="nucleotide sequence ID" value="XM_021862572.1"/>
</dbReference>
<feature type="domain" description="Fe2OG dioxygenase" evidence="2">
    <location>
        <begin position="69"/>
        <end position="177"/>
    </location>
</feature>
<dbReference type="GO" id="GO:0046872">
    <property type="term" value="F:metal ion binding"/>
    <property type="evidence" value="ECO:0007669"/>
    <property type="project" value="UniProtKB-KW"/>
</dbReference>
<dbReference type="KEGG" id="cqi:110685997"/>
<dbReference type="InterPro" id="IPR005123">
    <property type="entry name" value="Oxoglu/Fe-dep_dioxygenase_dom"/>
</dbReference>
<organism evidence="3 4">
    <name type="scientific">Chenopodium quinoa</name>
    <name type="common">Quinoa</name>
    <dbReference type="NCBI Taxonomy" id="63459"/>
    <lineage>
        <taxon>Eukaryota</taxon>
        <taxon>Viridiplantae</taxon>
        <taxon>Streptophyta</taxon>
        <taxon>Embryophyta</taxon>
        <taxon>Tracheophyta</taxon>
        <taxon>Spermatophyta</taxon>
        <taxon>Magnoliopsida</taxon>
        <taxon>eudicotyledons</taxon>
        <taxon>Gunneridae</taxon>
        <taxon>Pentapetalae</taxon>
        <taxon>Caryophyllales</taxon>
        <taxon>Chenopodiaceae</taxon>
        <taxon>Chenopodioideae</taxon>
        <taxon>Atripliceae</taxon>
        <taxon>Chenopodium</taxon>
    </lineage>
</organism>